<evidence type="ECO:0000313" key="1">
    <source>
        <dbReference type="EMBL" id="EFI84366.1"/>
    </source>
</evidence>
<keyword evidence="2" id="KW-1185">Reference proteome</keyword>
<accession>D7UXF8</accession>
<dbReference type="STRING" id="525367.HMPREF0556_10919"/>
<protein>
    <submittedName>
        <fullName evidence="1">Uncharacterized protein</fullName>
    </submittedName>
</protein>
<reference evidence="1" key="1">
    <citation type="submission" date="2010-06" db="EMBL/GenBank/DDBJ databases">
        <authorList>
            <person name="Muzny D."/>
            <person name="Qin X."/>
            <person name="Buhay C."/>
            <person name="Dugan-Rocha S."/>
            <person name="Ding Y."/>
            <person name="Chen G."/>
            <person name="Hawes A."/>
            <person name="Holder M."/>
            <person name="Jhangiani S."/>
            <person name="Johnson A."/>
            <person name="Khan Z."/>
            <person name="Li Z."/>
            <person name="Liu W."/>
            <person name="Liu X."/>
            <person name="Perez L."/>
            <person name="Shen H."/>
            <person name="Wang Q."/>
            <person name="Watt J."/>
            <person name="Xi L."/>
            <person name="Xin Y."/>
            <person name="Zhou J."/>
            <person name="Deng J."/>
            <person name="Jiang H."/>
            <person name="Liu Y."/>
            <person name="Qu J."/>
            <person name="Song X.-Z."/>
            <person name="Zhang L."/>
            <person name="Villasana D."/>
            <person name="Johnson A."/>
            <person name="Liu J."/>
            <person name="Liyanage D."/>
            <person name="Lorensuhewa L."/>
            <person name="Robinson T."/>
            <person name="Song A."/>
            <person name="Song B.-B."/>
            <person name="Dinh H."/>
            <person name="Thornton R."/>
            <person name="Coyle M."/>
            <person name="Francisco L."/>
            <person name="Jackson L."/>
            <person name="Javaid M."/>
            <person name="Korchina V."/>
            <person name="Kovar C."/>
            <person name="Mata R."/>
            <person name="Mathew T."/>
            <person name="Ngo R."/>
            <person name="Nguyen L."/>
            <person name="Nguyen N."/>
            <person name="Okwuonu G."/>
            <person name="Ongeri F."/>
            <person name="Pham C."/>
            <person name="Simmons D."/>
            <person name="Wilczek-Boney K."/>
            <person name="Hale W."/>
            <person name="Jakkamsetti A."/>
            <person name="Pham P."/>
            <person name="Ruth R."/>
            <person name="San Lucas F."/>
            <person name="Warren J."/>
            <person name="Zhang J."/>
            <person name="Zhao Z."/>
            <person name="Zhou C."/>
            <person name="Zhu D."/>
            <person name="Lee S."/>
            <person name="Bess C."/>
            <person name="Blankenburg K."/>
            <person name="Forbes L."/>
            <person name="Fu Q."/>
            <person name="Gubbala S."/>
            <person name="Hirani K."/>
            <person name="Jayaseelan J.C."/>
            <person name="Lara F."/>
            <person name="Munidasa M."/>
            <person name="Palculict T."/>
            <person name="Patil S."/>
            <person name="Pu L.-L."/>
            <person name="Saada N."/>
            <person name="Tang L."/>
            <person name="Weissenberger G."/>
            <person name="Zhu Y."/>
            <person name="Hemphill L."/>
            <person name="Shang Y."/>
            <person name="Youmans B."/>
            <person name="Ayvaz T."/>
            <person name="Ross M."/>
            <person name="Santibanez J."/>
            <person name="Aqrawi P."/>
            <person name="Gross S."/>
            <person name="Joshi V."/>
            <person name="Fowler G."/>
            <person name="Nazareth L."/>
            <person name="Reid J."/>
            <person name="Worley K."/>
            <person name="Petrosino J."/>
            <person name="Highlander S."/>
            <person name="Gibbs R."/>
        </authorList>
    </citation>
    <scope>NUCLEOTIDE SEQUENCE [LARGE SCALE GENOMIC DNA]</scope>
    <source>
        <strain evidence="1">DSM 20601</strain>
    </source>
</reference>
<dbReference type="EMBL" id="ACCR02000003">
    <property type="protein sequence ID" value="EFI84366.1"/>
    <property type="molecule type" value="Genomic_DNA"/>
</dbReference>
<dbReference type="AlphaFoldDB" id="D7UXF8"/>
<dbReference type="Proteomes" id="UP000010119">
    <property type="component" value="Unassembled WGS sequence"/>
</dbReference>
<organism evidence="1 2">
    <name type="scientific">Listeria grayi DSM 20601</name>
    <dbReference type="NCBI Taxonomy" id="525367"/>
    <lineage>
        <taxon>Bacteria</taxon>
        <taxon>Bacillati</taxon>
        <taxon>Bacillota</taxon>
        <taxon>Bacilli</taxon>
        <taxon>Bacillales</taxon>
        <taxon>Listeriaceae</taxon>
        <taxon>Listeria</taxon>
    </lineage>
</organism>
<sequence length="134" mass="15056">MNTGGYVKLEIKVQEKLSNGRVQFVSAYGECIGVWADEEPEPGRKYTIKVTVPDKVSVEALQESDEKHCMLEADDEGVFIVGQLEDYEEDGFAVLRLEESIIGFDTNFSEEVERLHGKFIELTVPKIIVENVGN</sequence>
<name>D7UXF8_LISGR</name>
<dbReference type="eggNOG" id="ENOG5030816">
    <property type="taxonomic scope" value="Bacteria"/>
</dbReference>
<evidence type="ECO:0000313" key="2">
    <source>
        <dbReference type="Proteomes" id="UP000010119"/>
    </source>
</evidence>
<comment type="caution">
    <text evidence="1">The sequence shown here is derived from an EMBL/GenBank/DDBJ whole genome shotgun (WGS) entry which is preliminary data.</text>
</comment>
<gene>
    <name evidence="1" type="ORF">HMPREF0556_10919</name>
</gene>
<dbReference type="HOGENOM" id="CLU_1967858_0_0_9"/>
<proteinExistence type="predicted"/>